<keyword evidence="2" id="KW-0449">Lipoprotein</keyword>
<dbReference type="OrthoDB" id="5622706at2"/>
<evidence type="ECO:0000313" key="2">
    <source>
        <dbReference type="EMBL" id="OQP34644.1"/>
    </source>
</evidence>
<proteinExistence type="predicted"/>
<name>A0A1V9DLK7_9GAMM</name>
<dbReference type="NCBIfam" id="NF007990">
    <property type="entry name" value="PRK10718.1"/>
    <property type="match status" value="1"/>
</dbReference>
<feature type="chain" id="PRO_5012235447" evidence="1">
    <location>
        <begin position="22"/>
        <end position="205"/>
    </location>
</feature>
<dbReference type="Gene3D" id="2.60.460.10">
    <property type="entry name" value="protein yfey like domain"/>
    <property type="match status" value="1"/>
</dbReference>
<protein>
    <submittedName>
        <fullName evidence="2">RpoE-regulated lipoprotein</fullName>
    </submittedName>
</protein>
<comment type="caution">
    <text evidence="2">The sequence shown here is derived from an EMBL/GenBank/DDBJ whole genome shotgun (WGS) entry which is preliminary data.</text>
</comment>
<gene>
    <name evidence="2" type="ORF">B2J69_08540</name>
</gene>
<dbReference type="Proteomes" id="UP000192769">
    <property type="component" value="Unassembled WGS sequence"/>
</dbReference>
<dbReference type="InterPro" id="IPR010938">
    <property type="entry name" value="DUF1131"/>
</dbReference>
<feature type="signal peptide" evidence="1">
    <location>
        <begin position="1"/>
        <end position="21"/>
    </location>
</feature>
<evidence type="ECO:0000313" key="3">
    <source>
        <dbReference type="Proteomes" id="UP000192769"/>
    </source>
</evidence>
<sequence>MKALPTSLLVAAALLSGCASSGSGSSSDSDVSWYNPLSYHWSSALPWNWFGSSLTATEQGVGGVGGATAMSESAISDGLKGNYKLRQGMRSENGDVIAFWQALDDGKVKLQISGRSSVERIEVTDSDIAAQDGSKIGDAFSDTFSKAFNNCKLAGGVSNHDVQCRAPGSQHLSYVYSGDWHGPDGLMPSDDVLKSWKLSKIIWQR</sequence>
<reference evidence="2 3" key="1">
    <citation type="submission" date="2017-02" db="EMBL/GenBank/DDBJ databases">
        <title>Whole genome shotgun sequence of Pantoea agglomerans strain AS1 isolated from a cycad, Zamia floridana in Central Florida, USA.</title>
        <authorList>
            <person name="Lata P."/>
            <person name="Govindarajan S."/>
            <person name="Qi F."/>
            <person name="Li J.-L."/>
            <person name="Maurya S.K."/>
            <person name="Sahoo M.K."/>
        </authorList>
    </citation>
    <scope>NUCLEOTIDE SEQUENCE [LARGE SCALE GENOMIC DNA]</scope>
    <source>
        <strain evidence="2 3">AS1</strain>
    </source>
</reference>
<keyword evidence="3" id="KW-1185">Reference proteome</keyword>
<dbReference type="Pfam" id="PF06572">
    <property type="entry name" value="DUF1131"/>
    <property type="match status" value="1"/>
</dbReference>
<dbReference type="EMBL" id="MWUE01000012">
    <property type="protein sequence ID" value="OQP34644.1"/>
    <property type="molecule type" value="Genomic_DNA"/>
</dbReference>
<evidence type="ECO:0000256" key="1">
    <source>
        <dbReference type="SAM" id="SignalP"/>
    </source>
</evidence>
<dbReference type="PROSITE" id="PS51257">
    <property type="entry name" value="PROKAR_LIPOPROTEIN"/>
    <property type="match status" value="1"/>
</dbReference>
<dbReference type="AlphaFoldDB" id="A0A1V9DLK7"/>
<organism evidence="2 3">
    <name type="scientific">Pantoea latae</name>
    <dbReference type="NCBI Taxonomy" id="1964541"/>
    <lineage>
        <taxon>Bacteria</taxon>
        <taxon>Pseudomonadati</taxon>
        <taxon>Pseudomonadota</taxon>
        <taxon>Gammaproteobacteria</taxon>
        <taxon>Enterobacterales</taxon>
        <taxon>Erwiniaceae</taxon>
        <taxon>Pantoea</taxon>
    </lineage>
</organism>
<keyword evidence="1" id="KW-0732">Signal</keyword>
<dbReference type="InterPro" id="IPR038714">
    <property type="entry name" value="YfeY-like_sf"/>
</dbReference>
<dbReference type="RefSeq" id="WP_081138280.1">
    <property type="nucleotide sequence ID" value="NZ_MWUE01000012.1"/>
</dbReference>
<accession>A0A1V9DLK7</accession>